<dbReference type="PANTHER" id="PTHR44757">
    <property type="entry name" value="DIGUANYLATE CYCLASE DGCP"/>
    <property type="match status" value="1"/>
</dbReference>
<dbReference type="InterPro" id="IPR003018">
    <property type="entry name" value="GAF"/>
</dbReference>
<keyword evidence="2 6" id="KW-0812">Transmembrane</keyword>
<dbReference type="GO" id="GO:0016020">
    <property type="term" value="C:membrane"/>
    <property type="evidence" value="ECO:0007669"/>
    <property type="project" value="UniProtKB-SubCell"/>
</dbReference>
<feature type="domain" description="PAC" evidence="8">
    <location>
        <begin position="342"/>
        <end position="394"/>
    </location>
</feature>
<dbReference type="InterPro" id="IPR029095">
    <property type="entry name" value="NarX-like_N"/>
</dbReference>
<evidence type="ECO:0000259" key="7">
    <source>
        <dbReference type="PROSITE" id="PS50112"/>
    </source>
</evidence>
<evidence type="ECO:0000313" key="13">
    <source>
        <dbReference type="Proteomes" id="UP000186819"/>
    </source>
</evidence>
<dbReference type="PROSITE" id="PS50887">
    <property type="entry name" value="GGDEF"/>
    <property type="match status" value="1"/>
</dbReference>
<dbReference type="InterPro" id="IPR001633">
    <property type="entry name" value="EAL_dom"/>
</dbReference>
<dbReference type="Gene3D" id="3.30.450.20">
    <property type="entry name" value="PAS domain"/>
    <property type="match status" value="2"/>
</dbReference>
<dbReference type="PROSITE" id="PS50112">
    <property type="entry name" value="PAS"/>
    <property type="match status" value="1"/>
</dbReference>
<evidence type="ECO:0000256" key="6">
    <source>
        <dbReference type="SAM" id="Phobius"/>
    </source>
</evidence>
<dbReference type="GO" id="GO:0071111">
    <property type="term" value="F:cyclic-guanylate-specific phosphodiesterase activity"/>
    <property type="evidence" value="ECO:0007669"/>
    <property type="project" value="UniProtKB-EC"/>
</dbReference>
<feature type="transmembrane region" description="Helical" evidence="6">
    <location>
        <begin position="182"/>
        <end position="202"/>
    </location>
</feature>
<dbReference type="SMART" id="SM00086">
    <property type="entry name" value="PAC"/>
    <property type="match status" value="2"/>
</dbReference>
<evidence type="ECO:0000259" key="8">
    <source>
        <dbReference type="PROSITE" id="PS50113"/>
    </source>
</evidence>
<organism evidence="12 13">
    <name type="scientific">Aromatoleum tolulyticum</name>
    <dbReference type="NCBI Taxonomy" id="34027"/>
    <lineage>
        <taxon>Bacteria</taxon>
        <taxon>Pseudomonadati</taxon>
        <taxon>Pseudomonadota</taxon>
        <taxon>Betaproteobacteria</taxon>
        <taxon>Rhodocyclales</taxon>
        <taxon>Rhodocyclaceae</taxon>
        <taxon>Aromatoleum</taxon>
    </lineage>
</organism>
<dbReference type="SMART" id="SM00304">
    <property type="entry name" value="HAMP"/>
    <property type="match status" value="1"/>
</dbReference>
<dbReference type="GO" id="GO:0007165">
    <property type="term" value="P:signal transduction"/>
    <property type="evidence" value="ECO:0007669"/>
    <property type="project" value="InterPro"/>
</dbReference>
<dbReference type="InterPro" id="IPR000160">
    <property type="entry name" value="GGDEF_dom"/>
</dbReference>
<dbReference type="Pfam" id="PF13675">
    <property type="entry name" value="PilJ"/>
    <property type="match status" value="1"/>
</dbReference>
<dbReference type="InterPro" id="IPR001610">
    <property type="entry name" value="PAC"/>
</dbReference>
<dbReference type="Pfam" id="PF00990">
    <property type="entry name" value="GGDEF"/>
    <property type="match status" value="1"/>
</dbReference>
<dbReference type="SUPFAM" id="SSF55781">
    <property type="entry name" value="GAF domain-like"/>
    <property type="match status" value="1"/>
</dbReference>
<evidence type="ECO:0000256" key="3">
    <source>
        <dbReference type="ARBA" id="ARBA00022989"/>
    </source>
</evidence>
<gene>
    <name evidence="12" type="ORF">SAMN05421829_11467</name>
</gene>
<reference evidence="13" key="1">
    <citation type="submission" date="2017-01" db="EMBL/GenBank/DDBJ databases">
        <authorList>
            <person name="Varghese N."/>
            <person name="Submissions S."/>
        </authorList>
    </citation>
    <scope>NUCLEOTIDE SEQUENCE [LARGE SCALE GENOMIC DNA]</scope>
    <source>
        <strain evidence="13">ATCC 51758</strain>
    </source>
</reference>
<dbReference type="Gene3D" id="3.20.20.450">
    <property type="entry name" value="EAL domain"/>
    <property type="match status" value="1"/>
</dbReference>
<dbReference type="SUPFAM" id="SSF55073">
    <property type="entry name" value="Nucleotide cyclase"/>
    <property type="match status" value="1"/>
</dbReference>
<name>A0A1N7AI40_9RHOO</name>
<dbReference type="SMART" id="SM00065">
    <property type="entry name" value="GAF"/>
    <property type="match status" value="1"/>
</dbReference>
<evidence type="ECO:0000256" key="5">
    <source>
        <dbReference type="ARBA" id="ARBA00051114"/>
    </source>
</evidence>
<dbReference type="InterPro" id="IPR043128">
    <property type="entry name" value="Rev_trsase/Diguanyl_cyclase"/>
</dbReference>
<dbReference type="PANTHER" id="PTHR44757:SF2">
    <property type="entry name" value="BIOFILM ARCHITECTURE MAINTENANCE PROTEIN MBAA"/>
    <property type="match status" value="1"/>
</dbReference>
<dbReference type="STRING" id="34027.SAMN05421829_11467"/>
<sequence>MRDMMSPAEFHRPGLGLKFALASVLFLSLVVGNAMVIDSLLQRLHHVADTINVAGRMRMLSQRIAFQGGLAHRGFASGAQAELAVREFEAGLTALEQGGNAFGYAVRVSPPAIIGAMRIVREMWADYSADIALLLRPDSERNLSQIDLEHLVNDAAILLSNLEAVVAGLTHHANEEEREARFYLHGLVVLDALLLGLALLAVRRHIVVPLRKLSVASRRFACGDFSPRVAIIAGHGEIGQLAADLNLLAEQTARCMQRIDHDRRQLENRESLLQAVVDTVPDCVAMIDEHGRVLSINRSGLEMIEAEESNDVVGRRVQEVVPRKHFRALRRLSGQISDSNPVALEFEIVGFGGTRRWVDMQAVLLSDMADRGRIIVSVIRDVTERRRAVEHLRVLSRAVEQSPSLVVITDCNGRIEYVNPSVTRVTGYEAHEVLGKSPRIFSSGTTPTRVYKDLWGSLCNGEVWRGELLNRQKNGELYWEHMVASPIRDAHDQITHLVAVKENLTERKQTERTVHKLNRTLRLLTHCHEALVRIGEEGELLRQICDTITRTGGYRLAWAGYAEHDERKSVRPVVHAGYEQGYLDTLEITWDSAVRENGPIGRAVRTGRPVVVNSIRDDDSFVRGHEALGRDYQACVGLPLCKDGQVIGVLAIYAGETGAFDDEEVELLGKLAENLAYGIVSLRTTADRKRYQEQLEYQAGHDSLTGLPNRTLLTDRLQQAIARAQRYRRNAAILFIDLDHFKYVNDSLGHNAGDRLLKAVAERLSSCVREEDTVARLGGDEFVVALQEVESEEQVAAAIHRIQEAMTGVYQLDDNELYVSCSIGASLCPRDGNSVQTLLMNADTALYRAKAQGRNNFQFYAVEMNAHAGERIALTGKLRRALKNDEFVLQFQPQVDIGSMQVVGAEALIRWHHPQMGLVPPAKFIPLAEETGIIVPIGEWVLRTACLQARAWLERGLPPVRMSVNLSACQFRKEGLAGLVARTVEACGLDPAFLELELTESMLMDDPNSAIATMRELKAVGVRLSLDDFGTGYSSLNRLKGFPIDALKIDRSFVRDITTDRTDAAITAAVVSLAHSLGLTVIAEGVEDAGQLECLRQHGCDEMQGYFFSRPLSAEPFAALLRAGAVCT</sequence>
<feature type="domain" description="PAC" evidence="8">
    <location>
        <begin position="462"/>
        <end position="516"/>
    </location>
</feature>
<evidence type="ECO:0000259" key="10">
    <source>
        <dbReference type="PROSITE" id="PS50885"/>
    </source>
</evidence>
<dbReference type="InterPro" id="IPR013656">
    <property type="entry name" value="PAS_4"/>
</dbReference>
<feature type="domain" description="PAS" evidence="7">
    <location>
        <begin position="391"/>
        <end position="437"/>
    </location>
</feature>
<dbReference type="CDD" id="cd01948">
    <property type="entry name" value="EAL"/>
    <property type="match status" value="1"/>
</dbReference>
<feature type="domain" description="EAL" evidence="9">
    <location>
        <begin position="871"/>
        <end position="1125"/>
    </location>
</feature>
<feature type="domain" description="HAMP" evidence="10">
    <location>
        <begin position="204"/>
        <end position="257"/>
    </location>
</feature>
<dbReference type="InterPro" id="IPR003660">
    <property type="entry name" value="HAMP_dom"/>
</dbReference>
<feature type="domain" description="GGDEF" evidence="11">
    <location>
        <begin position="729"/>
        <end position="862"/>
    </location>
</feature>
<dbReference type="Gene3D" id="6.10.340.10">
    <property type="match status" value="1"/>
</dbReference>
<dbReference type="Pfam" id="PF13426">
    <property type="entry name" value="PAS_9"/>
    <property type="match status" value="1"/>
</dbReference>
<dbReference type="PROSITE" id="PS50885">
    <property type="entry name" value="HAMP"/>
    <property type="match status" value="1"/>
</dbReference>
<dbReference type="FunFam" id="3.20.20.450:FF:000001">
    <property type="entry name" value="Cyclic di-GMP phosphodiesterase yahA"/>
    <property type="match status" value="1"/>
</dbReference>
<keyword evidence="4 6" id="KW-0472">Membrane</keyword>
<dbReference type="AlphaFoldDB" id="A0A1N7AI40"/>
<dbReference type="OrthoDB" id="9813903at2"/>
<dbReference type="SMART" id="SM00091">
    <property type="entry name" value="PAS"/>
    <property type="match status" value="2"/>
</dbReference>
<comment type="catalytic activity">
    <reaction evidence="5">
        <text>3',3'-c-di-GMP + H2O = 5'-phosphoguanylyl(3'-&gt;5')guanosine + H(+)</text>
        <dbReference type="Rhea" id="RHEA:24902"/>
        <dbReference type="ChEBI" id="CHEBI:15377"/>
        <dbReference type="ChEBI" id="CHEBI:15378"/>
        <dbReference type="ChEBI" id="CHEBI:58754"/>
        <dbReference type="ChEBI" id="CHEBI:58805"/>
        <dbReference type="EC" id="3.1.4.52"/>
    </reaction>
    <physiologicalReaction direction="left-to-right" evidence="5">
        <dbReference type="Rhea" id="RHEA:24903"/>
    </physiologicalReaction>
</comment>
<dbReference type="InterPro" id="IPR035965">
    <property type="entry name" value="PAS-like_dom_sf"/>
</dbReference>
<dbReference type="InterPro" id="IPR052155">
    <property type="entry name" value="Biofilm_reg_signaling"/>
</dbReference>
<dbReference type="InterPro" id="IPR000014">
    <property type="entry name" value="PAS"/>
</dbReference>
<protein>
    <submittedName>
        <fullName evidence="12">PAS domain S-box-containing protein/diguanylate cyclase (GGDEF) domain-containing protein</fullName>
    </submittedName>
</protein>
<dbReference type="InterPro" id="IPR035919">
    <property type="entry name" value="EAL_sf"/>
</dbReference>
<dbReference type="InterPro" id="IPR029016">
    <property type="entry name" value="GAF-like_dom_sf"/>
</dbReference>
<dbReference type="FunFam" id="3.30.70.270:FF:000001">
    <property type="entry name" value="Diguanylate cyclase domain protein"/>
    <property type="match status" value="1"/>
</dbReference>
<evidence type="ECO:0000259" key="9">
    <source>
        <dbReference type="PROSITE" id="PS50883"/>
    </source>
</evidence>
<proteinExistence type="predicted"/>
<evidence type="ECO:0000259" key="11">
    <source>
        <dbReference type="PROSITE" id="PS50887"/>
    </source>
</evidence>
<dbReference type="SUPFAM" id="SSF158472">
    <property type="entry name" value="HAMP domain-like"/>
    <property type="match status" value="1"/>
</dbReference>
<dbReference type="CDD" id="cd00130">
    <property type="entry name" value="PAS"/>
    <property type="match status" value="2"/>
</dbReference>
<dbReference type="Proteomes" id="UP000186819">
    <property type="component" value="Unassembled WGS sequence"/>
</dbReference>
<evidence type="ECO:0000313" key="12">
    <source>
        <dbReference type="EMBL" id="SIR38661.1"/>
    </source>
</evidence>
<dbReference type="InterPro" id="IPR000700">
    <property type="entry name" value="PAS-assoc_C"/>
</dbReference>
<accession>A0A1N7AI40</accession>
<dbReference type="InterPro" id="IPR029787">
    <property type="entry name" value="Nucleotide_cyclase"/>
</dbReference>
<comment type="subcellular location">
    <subcellularLocation>
        <location evidence="1">Membrane</location>
        <topology evidence="1">Multi-pass membrane protein</topology>
    </subcellularLocation>
</comment>
<dbReference type="SUPFAM" id="SSF141868">
    <property type="entry name" value="EAL domain-like"/>
    <property type="match status" value="1"/>
</dbReference>
<dbReference type="EMBL" id="FTMD01000014">
    <property type="protein sequence ID" value="SIR38661.1"/>
    <property type="molecule type" value="Genomic_DNA"/>
</dbReference>
<dbReference type="CDD" id="cd06225">
    <property type="entry name" value="HAMP"/>
    <property type="match status" value="1"/>
</dbReference>
<dbReference type="Pfam" id="PF00563">
    <property type="entry name" value="EAL"/>
    <property type="match status" value="1"/>
</dbReference>
<dbReference type="Gene3D" id="3.30.70.270">
    <property type="match status" value="1"/>
</dbReference>
<dbReference type="NCBIfam" id="TIGR00254">
    <property type="entry name" value="GGDEF"/>
    <property type="match status" value="1"/>
</dbReference>
<dbReference type="CDD" id="cd01949">
    <property type="entry name" value="GGDEF"/>
    <property type="match status" value="1"/>
</dbReference>
<dbReference type="Pfam" id="PF00672">
    <property type="entry name" value="HAMP"/>
    <property type="match status" value="1"/>
</dbReference>
<dbReference type="RefSeq" id="WP_084205154.1">
    <property type="nucleotide sequence ID" value="NZ_FTMD01000014.1"/>
</dbReference>
<evidence type="ECO:0000256" key="2">
    <source>
        <dbReference type="ARBA" id="ARBA00022692"/>
    </source>
</evidence>
<evidence type="ECO:0000256" key="4">
    <source>
        <dbReference type="ARBA" id="ARBA00023136"/>
    </source>
</evidence>
<dbReference type="PROSITE" id="PS50883">
    <property type="entry name" value="EAL"/>
    <property type="match status" value="1"/>
</dbReference>
<dbReference type="Pfam" id="PF08448">
    <property type="entry name" value="PAS_4"/>
    <property type="match status" value="1"/>
</dbReference>
<dbReference type="SMART" id="SM00052">
    <property type="entry name" value="EAL"/>
    <property type="match status" value="1"/>
</dbReference>
<dbReference type="SMART" id="SM00267">
    <property type="entry name" value="GGDEF"/>
    <property type="match status" value="1"/>
</dbReference>
<dbReference type="SUPFAM" id="SSF55785">
    <property type="entry name" value="PYP-like sensor domain (PAS domain)"/>
    <property type="match status" value="2"/>
</dbReference>
<dbReference type="NCBIfam" id="TIGR00229">
    <property type="entry name" value="sensory_box"/>
    <property type="match status" value="2"/>
</dbReference>
<dbReference type="GO" id="GO:0071732">
    <property type="term" value="P:cellular response to nitric oxide"/>
    <property type="evidence" value="ECO:0007669"/>
    <property type="project" value="UniProtKB-ARBA"/>
</dbReference>
<dbReference type="PROSITE" id="PS50113">
    <property type="entry name" value="PAC"/>
    <property type="match status" value="2"/>
</dbReference>
<evidence type="ECO:0000256" key="1">
    <source>
        <dbReference type="ARBA" id="ARBA00004141"/>
    </source>
</evidence>
<keyword evidence="13" id="KW-1185">Reference proteome</keyword>
<dbReference type="Pfam" id="PF13185">
    <property type="entry name" value="GAF_2"/>
    <property type="match status" value="1"/>
</dbReference>
<dbReference type="Gene3D" id="3.30.450.40">
    <property type="match status" value="1"/>
</dbReference>
<keyword evidence="3 6" id="KW-1133">Transmembrane helix</keyword>